<keyword evidence="2" id="KW-1185">Reference proteome</keyword>
<name>A0A1W6MN16_9FLAO</name>
<proteinExistence type="predicted"/>
<dbReference type="AlphaFoldDB" id="A0A1W6MN16"/>
<dbReference type="Gene3D" id="3.30.420.40">
    <property type="match status" value="2"/>
</dbReference>
<dbReference type="STRING" id="331648.BST97_13835"/>
<dbReference type="NCBIfam" id="NF007144">
    <property type="entry name" value="PRK09585.2-3"/>
    <property type="match status" value="1"/>
</dbReference>
<dbReference type="GO" id="GO:0006040">
    <property type="term" value="P:amino sugar metabolic process"/>
    <property type="evidence" value="ECO:0007669"/>
    <property type="project" value="InterPro"/>
</dbReference>
<dbReference type="SUPFAM" id="SSF53067">
    <property type="entry name" value="Actin-like ATPase domain"/>
    <property type="match status" value="1"/>
</dbReference>
<dbReference type="OrthoDB" id="9763949at2"/>
<dbReference type="Proteomes" id="UP000193431">
    <property type="component" value="Chromosome"/>
</dbReference>
<dbReference type="PANTHER" id="PTHR30605">
    <property type="entry name" value="ANHYDRO-N-ACETYLMURAMIC ACID KINASE"/>
    <property type="match status" value="1"/>
</dbReference>
<dbReference type="InterPro" id="IPR005338">
    <property type="entry name" value="Anhydro_N_Ac-Mur_kinase"/>
</dbReference>
<dbReference type="InterPro" id="IPR043129">
    <property type="entry name" value="ATPase_NBD"/>
</dbReference>
<gene>
    <name evidence="1" type="ORF">BST97_13835</name>
</gene>
<dbReference type="Pfam" id="PF03702">
    <property type="entry name" value="AnmK"/>
    <property type="match status" value="1"/>
</dbReference>
<dbReference type="EMBL" id="CP019344">
    <property type="protein sequence ID" value="ARN78981.1"/>
    <property type="molecule type" value="Genomic_DNA"/>
</dbReference>
<evidence type="ECO:0000313" key="2">
    <source>
        <dbReference type="Proteomes" id="UP000193431"/>
    </source>
</evidence>
<sequence>MTNHQYYNVLGVMSGTSLDGVDIAHITLVRKEQWSFTIHNAITVPYPSEILNLLKKAMHRDPDQLQQLDQEYTKYLGKILNEFISDYKITNLLAICSHGHTIHHQPENGYTYQIGNLPELAQITKHRIVCDFRVQDVAMGGQGAPLVPIGDRLLFADYDCCMNLGGFANLSFEKNGVRLAYDICPVNVVLNHYALKLGKEYDAGGAFAKAGTPQTAVLKKLNKLPFYHQSHPKSLGMEWVNEKIFPILESIKNPEETLATFTEHAAFQIAQNLSENSKVLVTGGGAYNKYLLKRVNSYKKIQLVIPDPMIVEFKEALVFALLGVLKLRNANNCLASVTGALGDHSSGAIYNP</sequence>
<dbReference type="GO" id="GO:0016773">
    <property type="term" value="F:phosphotransferase activity, alcohol group as acceptor"/>
    <property type="evidence" value="ECO:0007669"/>
    <property type="project" value="InterPro"/>
</dbReference>
<dbReference type="PANTHER" id="PTHR30605:SF0">
    <property type="entry name" value="ANHYDRO-N-ACETYLMURAMIC ACID KINASE"/>
    <property type="match status" value="1"/>
</dbReference>
<reference evidence="1 2" key="1">
    <citation type="submission" date="2016-11" db="EMBL/GenBank/DDBJ databases">
        <title>Trade-off between light-utilization and light-protection in marine flavobacteria.</title>
        <authorList>
            <person name="Kumagai Y."/>
        </authorList>
    </citation>
    <scope>NUCLEOTIDE SEQUENCE [LARGE SCALE GENOMIC DNA]</scope>
    <source>
        <strain evidence="1 2">JCM 13191</strain>
    </source>
</reference>
<keyword evidence="1" id="KW-0418">Kinase</keyword>
<dbReference type="GO" id="GO:0009254">
    <property type="term" value="P:peptidoglycan turnover"/>
    <property type="evidence" value="ECO:0007669"/>
    <property type="project" value="InterPro"/>
</dbReference>
<dbReference type="RefSeq" id="WP_085767783.1">
    <property type="nucleotide sequence ID" value="NZ_CP019344.1"/>
</dbReference>
<evidence type="ECO:0000313" key="1">
    <source>
        <dbReference type="EMBL" id="ARN78981.1"/>
    </source>
</evidence>
<dbReference type="GO" id="GO:0016301">
    <property type="term" value="F:kinase activity"/>
    <property type="evidence" value="ECO:0007669"/>
    <property type="project" value="UniProtKB-KW"/>
</dbReference>
<accession>A0A1W6MN16</accession>
<keyword evidence="1" id="KW-0808">Transferase</keyword>
<organism evidence="1 2">
    <name type="scientific">Nonlabens spongiae</name>
    <dbReference type="NCBI Taxonomy" id="331648"/>
    <lineage>
        <taxon>Bacteria</taxon>
        <taxon>Pseudomonadati</taxon>
        <taxon>Bacteroidota</taxon>
        <taxon>Flavobacteriia</taxon>
        <taxon>Flavobacteriales</taxon>
        <taxon>Flavobacteriaceae</taxon>
        <taxon>Nonlabens</taxon>
    </lineage>
</organism>
<dbReference type="GO" id="GO:0005524">
    <property type="term" value="F:ATP binding"/>
    <property type="evidence" value="ECO:0007669"/>
    <property type="project" value="InterPro"/>
</dbReference>
<protein>
    <submittedName>
        <fullName evidence="1">Anhydro-N-acetylmuramic acid kinase</fullName>
    </submittedName>
</protein>